<keyword evidence="1" id="KW-0472">Membrane</keyword>
<dbReference type="Pfam" id="PF01569">
    <property type="entry name" value="PAP2"/>
    <property type="match status" value="1"/>
</dbReference>
<dbReference type="InterPro" id="IPR000326">
    <property type="entry name" value="PAP2/HPO"/>
</dbReference>
<dbReference type="Gene3D" id="1.20.144.10">
    <property type="entry name" value="Phosphatidic acid phosphatase type 2/haloperoxidase"/>
    <property type="match status" value="1"/>
</dbReference>
<dbReference type="PANTHER" id="PTHR14969">
    <property type="entry name" value="SPHINGOSINE-1-PHOSPHATE PHOSPHOHYDROLASE"/>
    <property type="match status" value="1"/>
</dbReference>
<dbReference type="InterPro" id="IPR036938">
    <property type="entry name" value="PAP2/HPO_sf"/>
</dbReference>
<gene>
    <name evidence="3" type="ORF">CCYN2B_260028</name>
</gene>
<accession>A0A0B7HAC3</accession>
<dbReference type="CDD" id="cd01610">
    <property type="entry name" value="PAP2_like"/>
    <property type="match status" value="1"/>
</dbReference>
<evidence type="ECO:0000256" key="1">
    <source>
        <dbReference type="SAM" id="Phobius"/>
    </source>
</evidence>
<feature type="transmembrane region" description="Helical" evidence="1">
    <location>
        <begin position="253"/>
        <end position="273"/>
    </location>
</feature>
<feature type="transmembrane region" description="Helical" evidence="1">
    <location>
        <begin position="167"/>
        <end position="189"/>
    </location>
</feature>
<protein>
    <submittedName>
        <fullName evidence="3">PAP2 family protein</fullName>
    </submittedName>
</protein>
<dbReference type="eggNOG" id="COG0671">
    <property type="taxonomic scope" value="Bacteria"/>
</dbReference>
<keyword evidence="1" id="KW-1133">Transmembrane helix</keyword>
<reference evidence="4" key="1">
    <citation type="submission" date="2015-01" db="EMBL/GenBank/DDBJ databases">
        <authorList>
            <person name="MANFREDI Pablo"/>
        </authorList>
    </citation>
    <scope>NUCLEOTIDE SEQUENCE [LARGE SCALE GENOMIC DNA]</scope>
    <source>
        <strain evidence="4">Ccyn2B</strain>
    </source>
</reference>
<keyword evidence="4" id="KW-1185">Reference proteome</keyword>
<proteinExistence type="predicted"/>
<dbReference type="EMBL" id="CDOD01000019">
    <property type="protein sequence ID" value="CEN35494.1"/>
    <property type="molecule type" value="Genomic_DNA"/>
</dbReference>
<evidence type="ECO:0000313" key="4">
    <source>
        <dbReference type="Proteomes" id="UP000038055"/>
    </source>
</evidence>
<dbReference type="SUPFAM" id="SSF48317">
    <property type="entry name" value="Acid phosphatase/Vanadium-dependent haloperoxidase"/>
    <property type="match status" value="1"/>
</dbReference>
<sequence length="278" mass="31708">MNDYITDNYKKVSFYLLLLPIFIISAIIGLLYSQNALNVMGYVNIQKNVFYFLNGKLSQFPILEDNLTQIGDAFIGMSLLSILIIYTPKMWEALLSASLVSLVFSKTFKEIFDIPRPATIFDNDSFNIIGETLVGYSSLPSGHSITTFTLLTVCMFAFAPKKTTYRYLWFICLVLLGLLIAFTRVGVGAHHPFDVIIGSTFGFISGLLGIFITRKYKIWTWITNRKFYPIFILIFLGCLIVIITKIIDKNLFVFYLTLLSLIVSLFIITKSYVQNFKK</sequence>
<dbReference type="SMART" id="SM00014">
    <property type="entry name" value="acidPPc"/>
    <property type="match status" value="1"/>
</dbReference>
<feature type="transmembrane region" description="Helical" evidence="1">
    <location>
        <begin position="12"/>
        <end position="32"/>
    </location>
</feature>
<keyword evidence="1" id="KW-0812">Transmembrane</keyword>
<feature type="transmembrane region" description="Helical" evidence="1">
    <location>
        <begin position="195"/>
        <end position="214"/>
    </location>
</feature>
<feature type="transmembrane region" description="Helical" evidence="1">
    <location>
        <begin position="93"/>
        <end position="112"/>
    </location>
</feature>
<dbReference type="Proteomes" id="UP000038055">
    <property type="component" value="Unassembled WGS sequence"/>
</dbReference>
<dbReference type="AlphaFoldDB" id="A0A0B7HAC3"/>
<feature type="domain" description="Phosphatidic acid phosphatase type 2/haloperoxidase" evidence="2">
    <location>
        <begin position="93"/>
        <end position="210"/>
    </location>
</feature>
<dbReference type="STRING" id="28189.CCYN74_30031"/>
<name>A0A0B7HAC3_9FLAO</name>
<evidence type="ECO:0000313" key="3">
    <source>
        <dbReference type="EMBL" id="CEN35494.1"/>
    </source>
</evidence>
<dbReference type="PANTHER" id="PTHR14969:SF13">
    <property type="entry name" value="AT30094P"/>
    <property type="match status" value="1"/>
</dbReference>
<organism evidence="3 4">
    <name type="scientific">Capnocytophaga cynodegmi</name>
    <dbReference type="NCBI Taxonomy" id="28189"/>
    <lineage>
        <taxon>Bacteria</taxon>
        <taxon>Pseudomonadati</taxon>
        <taxon>Bacteroidota</taxon>
        <taxon>Flavobacteriia</taxon>
        <taxon>Flavobacteriales</taxon>
        <taxon>Flavobacteriaceae</taxon>
        <taxon>Capnocytophaga</taxon>
    </lineage>
</organism>
<dbReference type="RefSeq" id="WP_041991966.1">
    <property type="nucleotide sequence ID" value="NZ_CDOD01000019.1"/>
</dbReference>
<feature type="transmembrane region" description="Helical" evidence="1">
    <location>
        <begin position="226"/>
        <end position="247"/>
    </location>
</feature>
<evidence type="ECO:0000259" key="2">
    <source>
        <dbReference type="SMART" id="SM00014"/>
    </source>
</evidence>